<dbReference type="InterPro" id="IPR001845">
    <property type="entry name" value="HTH_ArsR_DNA-bd_dom"/>
</dbReference>
<reference evidence="3 4" key="1">
    <citation type="submission" date="2024-06" db="EMBL/GenBank/DDBJ databases">
        <title>The Natural Products Discovery Center: Release of the First 8490 Sequenced Strains for Exploring Actinobacteria Biosynthetic Diversity.</title>
        <authorList>
            <person name="Kalkreuter E."/>
            <person name="Kautsar S.A."/>
            <person name="Yang D."/>
            <person name="Bader C.D."/>
            <person name="Teijaro C.N."/>
            <person name="Fluegel L."/>
            <person name="Davis C.M."/>
            <person name="Simpson J.R."/>
            <person name="Lauterbach L."/>
            <person name="Steele A.D."/>
            <person name="Gui C."/>
            <person name="Meng S."/>
            <person name="Li G."/>
            <person name="Viehrig K."/>
            <person name="Ye F."/>
            <person name="Su P."/>
            <person name="Kiefer A.F."/>
            <person name="Nichols A."/>
            <person name="Cepeda A.J."/>
            <person name="Yan W."/>
            <person name="Fan B."/>
            <person name="Jiang Y."/>
            <person name="Adhikari A."/>
            <person name="Zheng C.-J."/>
            <person name="Schuster L."/>
            <person name="Cowan T.M."/>
            <person name="Smanski M.J."/>
            <person name="Chevrette M.G."/>
            <person name="De Carvalho L.P.S."/>
            <person name="Shen B."/>
        </authorList>
    </citation>
    <scope>NUCLEOTIDE SEQUENCE [LARGE SCALE GENOMIC DNA]</scope>
    <source>
        <strain evidence="3 4">NPDC046838</strain>
    </source>
</reference>
<keyword evidence="4" id="KW-1185">Reference proteome</keyword>
<evidence type="ECO:0000313" key="3">
    <source>
        <dbReference type="EMBL" id="MEU6826617.1"/>
    </source>
</evidence>
<sequence length="296" mass="33162">MAEQPGTTDAERPGERTDRDDRTRRNDRTRRDDRTGSDNSADSDNSAGNDNRTGSGNRTLHGDADRPLRDAPDSHGNRFRPATATEGPQELSDLRVLKALAQPRRQQMLQHLTVHGPATSATLARALGLNTGATSYHLRELARYGFVEEARGAAHGRERWWRAVPGDRRFPPRSRQSPEMRLVMDELNHLSYAADLELFAQLQRERSQGHHRPDGAETDEWADALPSSRGTIRLTLPELHEFFEEYIALLNRYKRPDADTPDGARTVLTRFLAFPAPAPLPAPAAPSDNRRESEPS</sequence>
<dbReference type="EMBL" id="JBEYXV010000028">
    <property type="protein sequence ID" value="MEU6826617.1"/>
    <property type="molecule type" value="Genomic_DNA"/>
</dbReference>
<dbReference type="Gene3D" id="1.10.10.10">
    <property type="entry name" value="Winged helix-like DNA-binding domain superfamily/Winged helix DNA-binding domain"/>
    <property type="match status" value="1"/>
</dbReference>
<dbReference type="Proteomes" id="UP001551176">
    <property type="component" value="Unassembled WGS sequence"/>
</dbReference>
<evidence type="ECO:0000256" key="1">
    <source>
        <dbReference type="SAM" id="MobiDB-lite"/>
    </source>
</evidence>
<accession>A0ABV3C026</accession>
<dbReference type="InterPro" id="IPR036390">
    <property type="entry name" value="WH_DNA-bd_sf"/>
</dbReference>
<organism evidence="3 4">
    <name type="scientific">Streptomyces atriruber</name>
    <dbReference type="NCBI Taxonomy" id="545121"/>
    <lineage>
        <taxon>Bacteria</taxon>
        <taxon>Bacillati</taxon>
        <taxon>Actinomycetota</taxon>
        <taxon>Actinomycetes</taxon>
        <taxon>Kitasatosporales</taxon>
        <taxon>Streptomycetaceae</taxon>
        <taxon>Streptomyces</taxon>
    </lineage>
</organism>
<feature type="compositionally biased region" description="Basic and acidic residues" evidence="1">
    <location>
        <begin position="9"/>
        <end position="36"/>
    </location>
</feature>
<dbReference type="SMART" id="SM00418">
    <property type="entry name" value="HTH_ARSR"/>
    <property type="match status" value="1"/>
</dbReference>
<dbReference type="CDD" id="cd00090">
    <property type="entry name" value="HTH_ARSR"/>
    <property type="match status" value="1"/>
</dbReference>
<feature type="region of interest" description="Disordered" evidence="1">
    <location>
        <begin position="1"/>
        <end position="91"/>
    </location>
</feature>
<name>A0ABV3C026_9ACTN</name>
<feature type="region of interest" description="Disordered" evidence="1">
    <location>
        <begin position="276"/>
        <end position="296"/>
    </location>
</feature>
<feature type="compositionally biased region" description="Basic and acidic residues" evidence="1">
    <location>
        <begin position="60"/>
        <end position="76"/>
    </location>
</feature>
<dbReference type="Pfam" id="PF12840">
    <property type="entry name" value="HTH_20"/>
    <property type="match status" value="1"/>
</dbReference>
<proteinExistence type="predicted"/>
<feature type="compositionally biased region" description="Low complexity" evidence="1">
    <location>
        <begin position="37"/>
        <end position="51"/>
    </location>
</feature>
<protein>
    <submittedName>
        <fullName evidence="3">Helix-turn-helix domain-containing protein</fullName>
    </submittedName>
</protein>
<feature type="domain" description="HTH arsR-type" evidence="2">
    <location>
        <begin position="95"/>
        <end position="188"/>
    </location>
</feature>
<dbReference type="InterPro" id="IPR036388">
    <property type="entry name" value="WH-like_DNA-bd_sf"/>
</dbReference>
<dbReference type="InterPro" id="IPR011991">
    <property type="entry name" value="ArsR-like_HTH"/>
</dbReference>
<comment type="caution">
    <text evidence="3">The sequence shown here is derived from an EMBL/GenBank/DDBJ whole genome shotgun (WGS) entry which is preliminary data.</text>
</comment>
<gene>
    <name evidence="3" type="ORF">ABZ921_38935</name>
</gene>
<evidence type="ECO:0000313" key="4">
    <source>
        <dbReference type="Proteomes" id="UP001551176"/>
    </source>
</evidence>
<evidence type="ECO:0000259" key="2">
    <source>
        <dbReference type="SMART" id="SM00418"/>
    </source>
</evidence>
<dbReference type="RefSeq" id="WP_359357860.1">
    <property type="nucleotide sequence ID" value="NZ_JBEYXV010000028.1"/>
</dbReference>
<dbReference type="SUPFAM" id="SSF46785">
    <property type="entry name" value="Winged helix' DNA-binding domain"/>
    <property type="match status" value="1"/>
</dbReference>